<dbReference type="InterPro" id="IPR004875">
    <property type="entry name" value="DDE_SF_endonuclease_dom"/>
</dbReference>
<dbReference type="GeneID" id="111118860"/>
<keyword evidence="4" id="KW-1185">Reference proteome</keyword>
<evidence type="ECO:0000313" key="5">
    <source>
        <dbReference type="RefSeq" id="XP_022314252.1"/>
    </source>
</evidence>
<feature type="compositionally biased region" description="Polar residues" evidence="1">
    <location>
        <begin position="437"/>
        <end position="461"/>
    </location>
</feature>
<feature type="region of interest" description="Disordered" evidence="1">
    <location>
        <begin position="437"/>
        <end position="463"/>
    </location>
</feature>
<accession>A0A8B8CEP3</accession>
<dbReference type="Proteomes" id="UP000694844">
    <property type="component" value="Chromosome 2"/>
</dbReference>
<dbReference type="AlphaFoldDB" id="A0A8B8CEP3"/>
<dbReference type="Gene3D" id="3.30.420.10">
    <property type="entry name" value="Ribonuclease H-like superfamily/Ribonuclease H"/>
    <property type="match status" value="1"/>
</dbReference>
<dbReference type="RefSeq" id="XP_022314252.1">
    <property type="nucleotide sequence ID" value="XM_022458544.1"/>
</dbReference>
<protein>
    <submittedName>
        <fullName evidence="5">Uncharacterized protein LOC111118860</fullName>
    </submittedName>
</protein>
<dbReference type="Pfam" id="PF03184">
    <property type="entry name" value="DDE_1"/>
    <property type="match status" value="1"/>
</dbReference>
<proteinExistence type="predicted"/>
<dbReference type="InterPro" id="IPR050863">
    <property type="entry name" value="CenT-Element_Derived"/>
</dbReference>
<sequence>MAKKRNVKRKLLQYDHESLVKAVDEVKNGSLSIRAAAKRFKVPKSTIADKISGRSDLDTNIGRQPALPKFVEDKVVGNVIEASKRGMGISRRQLFARTHILCSRLKVAAFKNGAPGRGWWNGLKRRHPEMTIRKPEKLGNSRARMLNPTVVSKYMNDLGDMISKLNLHDKPEHIWNCDETGKQFQHTPVKVISQKGARNVVGRVSENKTNTTIMVCVNGAGGKMVPMVVVKGKTSATLHGLNVTDAPPGTVFAYQENGWMSEKLGEMWFRDVFLKNCGPDRPQLLILDGHSSHETLGLLELAIQENIHIICLPPHTSHMLQPLDRSVFGPFNTAYNTACSEFLSESPYHIVNKGSFLHLFHKAFDNGITRENVVNGFKACGIVPFNPDAIPSEAFHPSIATENPLPQQHSSSDNPTSVPPVSQRTCTITRPPSVSALSDLVNTPPITHSADNTNQSTSTPLSVPETLSVCTPFFLISDSQRSEAESTFTPLSISETVSPQQPLIPLETTCSTDTFVADDPEALLALITTGQCQIVEDSNVKAPAYDIEIQRNVNENRQDGVYDLYEKMYPPRKACFDKLCEIEEHPVRGLKPRASIDESLIHYVIQRENMQFE</sequence>
<dbReference type="OrthoDB" id="6156430at2759"/>
<organism evidence="4 5">
    <name type="scientific">Crassostrea virginica</name>
    <name type="common">Eastern oyster</name>
    <dbReference type="NCBI Taxonomy" id="6565"/>
    <lineage>
        <taxon>Eukaryota</taxon>
        <taxon>Metazoa</taxon>
        <taxon>Spiralia</taxon>
        <taxon>Lophotrochozoa</taxon>
        <taxon>Mollusca</taxon>
        <taxon>Bivalvia</taxon>
        <taxon>Autobranchia</taxon>
        <taxon>Pteriomorphia</taxon>
        <taxon>Ostreida</taxon>
        <taxon>Ostreoidea</taxon>
        <taxon>Ostreidae</taxon>
        <taxon>Crassostrea</taxon>
    </lineage>
</organism>
<dbReference type="KEGG" id="cvn:111118860"/>
<dbReference type="GO" id="GO:0005634">
    <property type="term" value="C:nucleus"/>
    <property type="evidence" value="ECO:0007669"/>
    <property type="project" value="TreeGrafter"/>
</dbReference>
<evidence type="ECO:0000259" key="3">
    <source>
        <dbReference type="Pfam" id="PF05225"/>
    </source>
</evidence>
<name>A0A8B8CEP3_CRAVI</name>
<feature type="domain" description="HTH psq-type" evidence="3">
    <location>
        <begin position="15"/>
        <end position="48"/>
    </location>
</feature>
<evidence type="ECO:0000259" key="2">
    <source>
        <dbReference type="Pfam" id="PF03184"/>
    </source>
</evidence>
<dbReference type="InterPro" id="IPR036397">
    <property type="entry name" value="RNaseH_sf"/>
</dbReference>
<evidence type="ECO:0000256" key="1">
    <source>
        <dbReference type="SAM" id="MobiDB-lite"/>
    </source>
</evidence>
<dbReference type="SUPFAM" id="SSF46689">
    <property type="entry name" value="Homeodomain-like"/>
    <property type="match status" value="1"/>
</dbReference>
<dbReference type="GO" id="GO:0003677">
    <property type="term" value="F:DNA binding"/>
    <property type="evidence" value="ECO:0007669"/>
    <property type="project" value="InterPro"/>
</dbReference>
<dbReference type="Gene3D" id="1.10.10.60">
    <property type="entry name" value="Homeodomain-like"/>
    <property type="match status" value="1"/>
</dbReference>
<feature type="domain" description="DDE-1" evidence="2">
    <location>
        <begin position="210"/>
        <end position="377"/>
    </location>
</feature>
<dbReference type="Pfam" id="PF05225">
    <property type="entry name" value="HTH_psq"/>
    <property type="match status" value="1"/>
</dbReference>
<evidence type="ECO:0000313" key="4">
    <source>
        <dbReference type="Proteomes" id="UP000694844"/>
    </source>
</evidence>
<dbReference type="InterPro" id="IPR009057">
    <property type="entry name" value="Homeodomain-like_sf"/>
</dbReference>
<dbReference type="PANTHER" id="PTHR19303">
    <property type="entry name" value="TRANSPOSON"/>
    <property type="match status" value="1"/>
</dbReference>
<gene>
    <name evidence="5" type="primary">LOC111118860</name>
</gene>
<dbReference type="InterPro" id="IPR007889">
    <property type="entry name" value="HTH_Psq"/>
</dbReference>
<reference evidence="5" key="1">
    <citation type="submission" date="2025-08" db="UniProtKB">
        <authorList>
            <consortium name="RefSeq"/>
        </authorList>
    </citation>
    <scope>IDENTIFICATION</scope>
    <source>
        <tissue evidence="5">Whole sample</tissue>
    </source>
</reference>
<feature type="region of interest" description="Disordered" evidence="1">
    <location>
        <begin position="399"/>
        <end position="425"/>
    </location>
</feature>
<dbReference type="PANTHER" id="PTHR19303:SF74">
    <property type="entry name" value="POGO TRANSPOSABLE ELEMENT WITH KRAB DOMAIN"/>
    <property type="match status" value="1"/>
</dbReference>
<feature type="compositionally biased region" description="Polar residues" evidence="1">
    <location>
        <begin position="400"/>
        <end position="425"/>
    </location>
</feature>